<gene>
    <name evidence="2" type="ORF">SAMN02910406_02212</name>
</gene>
<organism evidence="2 3">
    <name type="scientific">Ruminococcus albus</name>
    <dbReference type="NCBI Taxonomy" id="1264"/>
    <lineage>
        <taxon>Bacteria</taxon>
        <taxon>Bacillati</taxon>
        <taxon>Bacillota</taxon>
        <taxon>Clostridia</taxon>
        <taxon>Eubacteriales</taxon>
        <taxon>Oscillospiraceae</taxon>
        <taxon>Ruminococcus</taxon>
    </lineage>
</organism>
<sequence>MIMVYLMLALAPLCIIYMIVSSSKRYSVTESAKMAGGVVFKHRDPGLLSKVWYSLVWILITGANLLLNMKRLGYGSGYGSIDPRKQFIFYLIALVIYVMIFIFSIQQYLKYSEFRLCASCFYLGGVKYDRKKYCYTLEGDTVIFSAKGAKNIEIDIPEKKRKEVLGILGKYYTKSENG</sequence>
<dbReference type="RefSeq" id="WP_074961792.1">
    <property type="nucleotide sequence ID" value="NZ_FOKQ01000018.1"/>
</dbReference>
<dbReference type="EMBL" id="FOKQ01000018">
    <property type="protein sequence ID" value="SFC70224.1"/>
    <property type="molecule type" value="Genomic_DNA"/>
</dbReference>
<accession>A0A1I1LAU8</accession>
<reference evidence="2 3" key="1">
    <citation type="submission" date="2016-10" db="EMBL/GenBank/DDBJ databases">
        <authorList>
            <person name="de Groot N.N."/>
        </authorList>
    </citation>
    <scope>NUCLEOTIDE SEQUENCE [LARGE SCALE GENOMIC DNA]</scope>
    <source>
        <strain evidence="2 3">AR67</strain>
    </source>
</reference>
<dbReference type="Proteomes" id="UP000182192">
    <property type="component" value="Unassembled WGS sequence"/>
</dbReference>
<evidence type="ECO:0000256" key="1">
    <source>
        <dbReference type="SAM" id="Phobius"/>
    </source>
</evidence>
<protein>
    <recommendedName>
        <fullName evidence="4">DUF5673 domain-containing protein</fullName>
    </recommendedName>
</protein>
<evidence type="ECO:0008006" key="4">
    <source>
        <dbReference type="Google" id="ProtNLM"/>
    </source>
</evidence>
<dbReference type="OrthoDB" id="1820177at2"/>
<name>A0A1I1LAU8_RUMAL</name>
<evidence type="ECO:0000313" key="3">
    <source>
        <dbReference type="Proteomes" id="UP000182192"/>
    </source>
</evidence>
<feature type="transmembrane region" description="Helical" evidence="1">
    <location>
        <begin position="51"/>
        <end position="67"/>
    </location>
</feature>
<feature type="transmembrane region" description="Helical" evidence="1">
    <location>
        <begin position="87"/>
        <end position="109"/>
    </location>
</feature>
<keyword evidence="1" id="KW-1133">Transmembrane helix</keyword>
<keyword evidence="1" id="KW-0812">Transmembrane</keyword>
<evidence type="ECO:0000313" key="2">
    <source>
        <dbReference type="EMBL" id="SFC70224.1"/>
    </source>
</evidence>
<dbReference type="AlphaFoldDB" id="A0A1I1LAU8"/>
<proteinExistence type="predicted"/>
<keyword evidence="1" id="KW-0472">Membrane</keyword>